<evidence type="ECO:0000256" key="1">
    <source>
        <dbReference type="SAM" id="MobiDB-lite"/>
    </source>
</evidence>
<feature type="region of interest" description="Disordered" evidence="1">
    <location>
        <begin position="26"/>
        <end position="45"/>
    </location>
</feature>
<proteinExistence type="predicted"/>
<sequence>MLLSPAMAYVTNFSEEVEVSSCCASKDSTTEKGHSEESGDCQHEGNKDCCGTNCPNSDCCLHLNAYQPLSFQSVEISADEIQFTFANQEKNDFYKSFYYQELIYSVWQPPKLIS</sequence>
<accession>A0ABV2LR91</accession>
<organism evidence="2 3">
    <name type="scientific">Moheibacter stercoris</name>
    <dbReference type="NCBI Taxonomy" id="1628251"/>
    <lineage>
        <taxon>Bacteria</taxon>
        <taxon>Pseudomonadati</taxon>
        <taxon>Bacteroidota</taxon>
        <taxon>Flavobacteriia</taxon>
        <taxon>Flavobacteriales</taxon>
        <taxon>Weeksellaceae</taxon>
        <taxon>Moheibacter</taxon>
    </lineage>
</organism>
<dbReference type="EMBL" id="JBEPMO010000002">
    <property type="protein sequence ID" value="MET3731096.1"/>
    <property type="molecule type" value="Genomic_DNA"/>
</dbReference>
<protein>
    <submittedName>
        <fullName evidence="2">Uncharacterized protein</fullName>
    </submittedName>
</protein>
<feature type="compositionally biased region" description="Basic and acidic residues" evidence="1">
    <location>
        <begin position="28"/>
        <end position="45"/>
    </location>
</feature>
<evidence type="ECO:0000313" key="3">
    <source>
        <dbReference type="Proteomes" id="UP001549146"/>
    </source>
</evidence>
<gene>
    <name evidence="2" type="ORF">ABID46_000655</name>
</gene>
<name>A0ABV2LR91_9FLAO</name>
<reference evidence="2 3" key="1">
    <citation type="submission" date="2024-06" db="EMBL/GenBank/DDBJ databases">
        <title>Genomic Encyclopedia of Type Strains, Phase IV (KMG-IV): sequencing the most valuable type-strain genomes for metagenomic binning, comparative biology and taxonomic classification.</title>
        <authorList>
            <person name="Goeker M."/>
        </authorList>
    </citation>
    <scope>NUCLEOTIDE SEQUENCE [LARGE SCALE GENOMIC DNA]</scope>
    <source>
        <strain evidence="2 3">DSM 29388</strain>
    </source>
</reference>
<evidence type="ECO:0000313" key="2">
    <source>
        <dbReference type="EMBL" id="MET3731096.1"/>
    </source>
</evidence>
<dbReference type="RefSeq" id="WP_354507025.1">
    <property type="nucleotide sequence ID" value="NZ_JBEPMO010000002.1"/>
</dbReference>
<keyword evidence="3" id="KW-1185">Reference proteome</keyword>
<dbReference type="Proteomes" id="UP001549146">
    <property type="component" value="Unassembled WGS sequence"/>
</dbReference>
<comment type="caution">
    <text evidence="2">The sequence shown here is derived from an EMBL/GenBank/DDBJ whole genome shotgun (WGS) entry which is preliminary data.</text>
</comment>